<dbReference type="Gene3D" id="1.20.1280.290">
    <property type="match status" value="2"/>
</dbReference>
<dbReference type="GeneTree" id="ENSGT00390000005338"/>
<dbReference type="Ensembl" id="ENSSAUT00010059427.1">
    <property type="protein sequence ID" value="ENSSAUP00010056575.1"/>
    <property type="gene ID" value="ENSSAUG00010023205.1"/>
</dbReference>
<evidence type="ECO:0000313" key="14">
    <source>
        <dbReference type="Proteomes" id="UP000472265"/>
    </source>
</evidence>
<dbReference type="PANTHER" id="PTHR13131">
    <property type="entry name" value="CYSTINOSIN"/>
    <property type="match status" value="1"/>
</dbReference>
<evidence type="ECO:0000256" key="4">
    <source>
        <dbReference type="ARBA" id="ARBA00022692"/>
    </source>
</evidence>
<accession>A0A671Y072</accession>
<reference evidence="13" key="1">
    <citation type="submission" date="2021-04" db="EMBL/GenBank/DDBJ databases">
        <authorList>
            <consortium name="Wellcome Sanger Institute Data Sharing"/>
        </authorList>
    </citation>
    <scope>NUCLEOTIDE SEQUENCE [LARGE SCALE GENOMIC DNA]</scope>
</reference>
<keyword evidence="8 12" id="KW-0472">Membrane</keyword>
<evidence type="ECO:0000256" key="1">
    <source>
        <dbReference type="ARBA" id="ARBA00004155"/>
    </source>
</evidence>
<dbReference type="InParanoid" id="A0A671Y072"/>
<dbReference type="CTD" id="1497"/>
<dbReference type="InterPro" id="IPR006603">
    <property type="entry name" value="PQ-loop_rpt"/>
</dbReference>
<evidence type="ECO:0000313" key="13">
    <source>
        <dbReference type="Ensembl" id="ENSSAUP00010056575.1"/>
    </source>
</evidence>
<feature type="transmembrane region" description="Helical" evidence="12">
    <location>
        <begin position="177"/>
        <end position="198"/>
    </location>
</feature>
<organism evidence="13 14">
    <name type="scientific">Sparus aurata</name>
    <name type="common">Gilthead sea bream</name>
    <dbReference type="NCBI Taxonomy" id="8175"/>
    <lineage>
        <taxon>Eukaryota</taxon>
        <taxon>Metazoa</taxon>
        <taxon>Chordata</taxon>
        <taxon>Craniata</taxon>
        <taxon>Vertebrata</taxon>
        <taxon>Euteleostomi</taxon>
        <taxon>Actinopterygii</taxon>
        <taxon>Neopterygii</taxon>
        <taxon>Teleostei</taxon>
        <taxon>Neoteleostei</taxon>
        <taxon>Acanthomorphata</taxon>
        <taxon>Eupercaria</taxon>
        <taxon>Spariformes</taxon>
        <taxon>Sparidae</taxon>
        <taxon>Sparus</taxon>
    </lineage>
</organism>
<comment type="similarity">
    <text evidence="2">Belongs to the cystinosin family.</text>
</comment>
<evidence type="ECO:0000256" key="10">
    <source>
        <dbReference type="ARBA" id="ARBA00048473"/>
    </source>
</evidence>
<dbReference type="OrthoDB" id="75720at2759"/>
<dbReference type="InterPro" id="IPR005282">
    <property type="entry name" value="LC_transporter"/>
</dbReference>
<name>A0A671Y072_SPAAU</name>
<keyword evidence="3" id="KW-0813">Transport</keyword>
<dbReference type="GeneID" id="115591521"/>
<reference evidence="13" key="2">
    <citation type="submission" date="2025-08" db="UniProtKB">
        <authorList>
            <consortium name="Ensembl"/>
        </authorList>
    </citation>
    <scope>IDENTIFICATION</scope>
</reference>
<feature type="transmembrane region" description="Helical" evidence="12">
    <location>
        <begin position="261"/>
        <end position="281"/>
    </location>
</feature>
<evidence type="ECO:0000256" key="7">
    <source>
        <dbReference type="ARBA" id="ARBA00022989"/>
    </source>
</evidence>
<evidence type="ECO:0000256" key="12">
    <source>
        <dbReference type="SAM" id="Phobius"/>
    </source>
</evidence>
<proteinExistence type="inferred from homology"/>
<dbReference type="Pfam" id="PF04193">
    <property type="entry name" value="PQ-loop"/>
    <property type="match status" value="2"/>
</dbReference>
<keyword evidence="9" id="KW-0458">Lysosome</keyword>
<dbReference type="PANTHER" id="PTHR13131:SF5">
    <property type="entry name" value="CYSTINOSIN"/>
    <property type="match status" value="1"/>
</dbReference>
<dbReference type="NCBIfam" id="TIGR00951">
    <property type="entry name" value="2A43"/>
    <property type="match status" value="1"/>
</dbReference>
<feature type="transmembrane region" description="Helical" evidence="12">
    <location>
        <begin position="293"/>
        <end position="314"/>
    </location>
</feature>
<dbReference type="OMA" id="WIDVIYT"/>
<evidence type="ECO:0000256" key="11">
    <source>
        <dbReference type="SAM" id="MobiDB-lite"/>
    </source>
</evidence>
<protein>
    <submittedName>
        <fullName evidence="13">Cystinosin, lysosomal cystine transporter</fullName>
    </submittedName>
</protein>
<feature type="transmembrane region" description="Helical" evidence="12">
    <location>
        <begin position="357"/>
        <end position="373"/>
    </location>
</feature>
<dbReference type="FunFam" id="1.20.1280.290:FF:000016">
    <property type="entry name" value="Cystinosin homolog"/>
    <property type="match status" value="1"/>
</dbReference>
<feature type="transmembrane region" description="Helical" evidence="12">
    <location>
        <begin position="393"/>
        <end position="412"/>
    </location>
</feature>
<gene>
    <name evidence="13" type="primary">CTNS</name>
    <name evidence="13" type="synonym">ctns</name>
</gene>
<sequence>MHLKAGCQPPIKANRRKRKSRNTRDQQGSSSGKNPAAVGGIHRIAEMAWLGLAKRWLPAQLLLLWILTNISESREYLSVPDAVTLEEFYKANITITSSSPVNQSTVIQLNVTYSSKQNYSSVITVPEQVLLPVGETAVTFNVTSHAVGQVTTYLLSNNTDLNSLSLRIHFMVVHSSVLSVINQVIGWIYFLAWSVSFYPQAWENWRRKSVVGLNFDFLALNLTGFIAYSIFNIGLFWVPYIKEEYLKRNPDGIDPVNANDVFFSLHAVLLCLVYVSQAAVYERGGQKVSWMALFLLLIGLTFALVILFVAVAKQITWLDYLYYISYIKLAVTLIKYVPQAYMNFRRQSTEGWSIGNVLLDFTGGTLSILQMILQSYNNDEWRLVFGDPTKFGLGLFSVVFDILFMTQHYCLYRQPPQYEAVSAQQDE</sequence>
<dbReference type="AlphaFoldDB" id="A0A671Y072"/>
<feature type="transmembrane region" description="Helical" evidence="12">
    <location>
        <begin position="218"/>
        <end position="241"/>
    </location>
</feature>
<dbReference type="GO" id="GO:0005765">
    <property type="term" value="C:lysosomal membrane"/>
    <property type="evidence" value="ECO:0007669"/>
    <property type="project" value="UniProtKB-SubCell"/>
</dbReference>
<evidence type="ECO:0000256" key="2">
    <source>
        <dbReference type="ARBA" id="ARBA00006855"/>
    </source>
</evidence>
<keyword evidence="6" id="KW-0769">Symport</keyword>
<evidence type="ECO:0000256" key="8">
    <source>
        <dbReference type="ARBA" id="ARBA00023136"/>
    </source>
</evidence>
<evidence type="ECO:0000256" key="9">
    <source>
        <dbReference type="ARBA" id="ARBA00023228"/>
    </source>
</evidence>
<dbReference type="GO" id="GO:0015184">
    <property type="term" value="F:L-cystine transmembrane transporter activity"/>
    <property type="evidence" value="ECO:0007669"/>
    <property type="project" value="TreeGrafter"/>
</dbReference>
<feature type="region of interest" description="Disordered" evidence="11">
    <location>
        <begin position="1"/>
        <end position="37"/>
    </location>
</feature>
<dbReference type="RefSeq" id="XP_030289448.1">
    <property type="nucleotide sequence ID" value="XM_030433588.1"/>
</dbReference>
<evidence type="ECO:0000256" key="5">
    <source>
        <dbReference type="ARBA" id="ARBA00022737"/>
    </source>
</evidence>
<dbReference type="Proteomes" id="UP000472265">
    <property type="component" value="Chromosome 11"/>
</dbReference>
<keyword evidence="14" id="KW-1185">Reference proteome</keyword>
<reference evidence="13" key="3">
    <citation type="submission" date="2025-09" db="UniProtKB">
        <authorList>
            <consortium name="Ensembl"/>
        </authorList>
    </citation>
    <scope>IDENTIFICATION</scope>
</reference>
<keyword evidence="4 12" id="KW-0812">Transmembrane</keyword>
<keyword evidence="5" id="KW-0677">Repeat</keyword>
<comment type="catalytic activity">
    <reaction evidence="10">
        <text>L-cystine(out) + H(+)(out) = L-cystine(in) + H(+)(in)</text>
        <dbReference type="Rhea" id="RHEA:66172"/>
        <dbReference type="ChEBI" id="CHEBI:15378"/>
        <dbReference type="ChEBI" id="CHEBI:35491"/>
    </reaction>
    <physiologicalReaction direction="left-to-right" evidence="10">
        <dbReference type="Rhea" id="RHEA:66173"/>
    </physiologicalReaction>
</comment>
<dbReference type="GO" id="GO:0015293">
    <property type="term" value="F:symporter activity"/>
    <property type="evidence" value="ECO:0007669"/>
    <property type="project" value="UniProtKB-KW"/>
</dbReference>
<evidence type="ECO:0000256" key="3">
    <source>
        <dbReference type="ARBA" id="ARBA00022448"/>
    </source>
</evidence>
<comment type="subcellular location">
    <subcellularLocation>
        <location evidence="1">Lysosome membrane</location>
        <topology evidence="1">Multi-pass membrane protein</topology>
    </subcellularLocation>
</comment>
<dbReference type="FunFam" id="1.20.1280.290:FF:000022">
    <property type="entry name" value="Cystinosin homolog"/>
    <property type="match status" value="1"/>
</dbReference>
<evidence type="ECO:0000256" key="6">
    <source>
        <dbReference type="ARBA" id="ARBA00022847"/>
    </source>
</evidence>
<keyword evidence="7 12" id="KW-1133">Transmembrane helix</keyword>
<dbReference type="SMART" id="SM00679">
    <property type="entry name" value="CTNS"/>
    <property type="match status" value="2"/>
</dbReference>